<protein>
    <recommendedName>
        <fullName evidence="3">DUF2974 domain-containing protein</fullName>
    </recommendedName>
</protein>
<evidence type="ECO:0008006" key="3">
    <source>
        <dbReference type="Google" id="ProtNLM"/>
    </source>
</evidence>
<dbReference type="KEGG" id="shi:Shel_23960"/>
<organism evidence="1 2">
    <name type="scientific">Slackia heliotrinireducens (strain ATCC 29202 / DSM 20476 / NCTC 11029 / RHS 1)</name>
    <name type="common">Peptococcus heliotrinreducens</name>
    <dbReference type="NCBI Taxonomy" id="471855"/>
    <lineage>
        <taxon>Bacteria</taxon>
        <taxon>Bacillati</taxon>
        <taxon>Actinomycetota</taxon>
        <taxon>Coriobacteriia</taxon>
        <taxon>Eggerthellales</taxon>
        <taxon>Eggerthellaceae</taxon>
        <taxon>Slackia</taxon>
    </lineage>
</organism>
<dbReference type="RefSeq" id="WP_012799505.1">
    <property type="nucleotide sequence ID" value="NC_013165.1"/>
</dbReference>
<evidence type="ECO:0000313" key="1">
    <source>
        <dbReference type="EMBL" id="ACV23405.1"/>
    </source>
</evidence>
<name>C7N1W4_SLAHD</name>
<keyword evidence="2" id="KW-1185">Reference proteome</keyword>
<dbReference type="InterPro" id="IPR024499">
    <property type="entry name" value="Mbeg1-like"/>
</dbReference>
<dbReference type="Proteomes" id="UP000002026">
    <property type="component" value="Chromosome"/>
</dbReference>
<reference evidence="1 2" key="1">
    <citation type="journal article" date="2009" name="Stand. Genomic Sci.">
        <title>Complete genome sequence of Slackia heliotrinireducens type strain (RHS 1).</title>
        <authorList>
            <person name="Pukall R."/>
            <person name="Lapidus A."/>
            <person name="Nolan M."/>
            <person name="Copeland A."/>
            <person name="Glavina Del Rio T."/>
            <person name="Lucas S."/>
            <person name="Chen F."/>
            <person name="Tice H."/>
            <person name="Cheng J.F."/>
            <person name="Chertkov O."/>
            <person name="Bruce D."/>
            <person name="Goodwin L."/>
            <person name="Kuske C."/>
            <person name="Brettin T."/>
            <person name="Detter J.C."/>
            <person name="Han C."/>
            <person name="Pitluck S."/>
            <person name="Pati A."/>
            <person name="Mavrommatis K."/>
            <person name="Ivanova N."/>
            <person name="Ovchinnikova G."/>
            <person name="Chen A."/>
            <person name="Palaniappan K."/>
            <person name="Schneider S."/>
            <person name="Rohde M."/>
            <person name="Chain P."/>
            <person name="D'haeseleer P."/>
            <person name="Goker M."/>
            <person name="Bristow J."/>
            <person name="Eisen J.A."/>
            <person name="Markowitz V."/>
            <person name="Kyrpides N.C."/>
            <person name="Klenk H.P."/>
            <person name="Hugenholtz P."/>
        </authorList>
    </citation>
    <scope>NUCLEOTIDE SEQUENCE [LARGE SCALE GENOMIC DNA]</scope>
    <source>
        <strain evidence="2">ATCC 29202 / DSM 20476 / NCTC 11029 / RHS 1</strain>
    </source>
</reference>
<dbReference type="eggNOG" id="COG1073">
    <property type="taxonomic scope" value="Bacteria"/>
</dbReference>
<dbReference type="Pfam" id="PF11187">
    <property type="entry name" value="Mbeg1-like"/>
    <property type="match status" value="1"/>
</dbReference>
<proteinExistence type="predicted"/>
<dbReference type="AlphaFoldDB" id="C7N1W4"/>
<dbReference type="HOGENOM" id="CLU_043142_2_0_11"/>
<dbReference type="InterPro" id="IPR029058">
    <property type="entry name" value="AB_hydrolase_fold"/>
</dbReference>
<accession>C7N1W4</accession>
<evidence type="ECO:0000313" key="2">
    <source>
        <dbReference type="Proteomes" id="UP000002026"/>
    </source>
</evidence>
<dbReference type="SUPFAM" id="SSF53474">
    <property type="entry name" value="alpha/beta-Hydrolases"/>
    <property type="match status" value="1"/>
</dbReference>
<sequence length="397" mass="43352">MASIVDYIRSTVDGFETKPINRLDGLVFSWLANLHIPEDEPKSLTDEGITIAELGNRADLLGFCAPAYDSKNSEALLKACAASSRFGSVTVCRAADEWSRTAEKQFSALTFLLPQGAFLAFRGTDNTLVGWKENFNMAFRDTVPSQEEAKAYVERIGNALKCSLWLGGHSKGGNLAMYGAAFCDPLTRLRIERVFAFDAPGLSKQAVALSFWNDTVGLIDRTMPEESLVGLLWSTPDVEATIVQSTNMSILQHSPFSWTVEGDDFATVRALSYDAYRMGKRINGWMESLSASDRERLVELLFKLVRATGEPTASGLLQSLATNSLDLVFQRLDGLPADDQAFFKNSLEDLAATILLGPAPANPQTPSERANAAVDKVDDLTAKFNSTQAKLDKLLGL</sequence>
<gene>
    <name evidence="1" type="ordered locus">Shel_23960</name>
</gene>
<dbReference type="STRING" id="471855.Shel_23960"/>
<dbReference type="EMBL" id="CP001684">
    <property type="protein sequence ID" value="ACV23405.1"/>
    <property type="molecule type" value="Genomic_DNA"/>
</dbReference>